<comment type="caution">
    <text evidence="1">The sequence shown here is derived from an EMBL/GenBank/DDBJ whole genome shotgun (WGS) entry which is preliminary data.</text>
</comment>
<keyword evidence="2" id="KW-1185">Reference proteome</keyword>
<accession>A0A328DZE2</accession>
<sequence>MSMKEAGTAMGTRRTGELKKPGIETYLFSGSEFMAMAGDGKHCSVVGADGQDECQCSVVGDFWRLSP</sequence>
<evidence type="ECO:0000313" key="1">
    <source>
        <dbReference type="EMBL" id="RAL49858.1"/>
    </source>
</evidence>
<gene>
    <name evidence="1" type="ORF">DM860_002149</name>
</gene>
<proteinExistence type="predicted"/>
<name>A0A328DZE2_9ASTE</name>
<organism evidence="1 2">
    <name type="scientific">Cuscuta australis</name>
    <dbReference type="NCBI Taxonomy" id="267555"/>
    <lineage>
        <taxon>Eukaryota</taxon>
        <taxon>Viridiplantae</taxon>
        <taxon>Streptophyta</taxon>
        <taxon>Embryophyta</taxon>
        <taxon>Tracheophyta</taxon>
        <taxon>Spermatophyta</taxon>
        <taxon>Magnoliopsida</taxon>
        <taxon>eudicotyledons</taxon>
        <taxon>Gunneridae</taxon>
        <taxon>Pentapetalae</taxon>
        <taxon>asterids</taxon>
        <taxon>lamiids</taxon>
        <taxon>Solanales</taxon>
        <taxon>Convolvulaceae</taxon>
        <taxon>Cuscuteae</taxon>
        <taxon>Cuscuta</taxon>
        <taxon>Cuscuta subgen. Grammica</taxon>
        <taxon>Cuscuta sect. Cleistogrammica</taxon>
    </lineage>
</organism>
<dbReference type="Proteomes" id="UP000249390">
    <property type="component" value="Unassembled WGS sequence"/>
</dbReference>
<reference evidence="1 2" key="1">
    <citation type="submission" date="2018-06" db="EMBL/GenBank/DDBJ databases">
        <title>The Genome of Cuscuta australis (Dodder) Provides Insight into the Evolution of Plant Parasitism.</title>
        <authorList>
            <person name="Liu H."/>
        </authorList>
    </citation>
    <scope>NUCLEOTIDE SEQUENCE [LARGE SCALE GENOMIC DNA]</scope>
    <source>
        <strain evidence="2">cv. Yunnan</strain>
        <tissue evidence="1">Vines</tissue>
    </source>
</reference>
<protein>
    <submittedName>
        <fullName evidence="1">Uncharacterized protein</fullName>
    </submittedName>
</protein>
<dbReference type="AlphaFoldDB" id="A0A328DZE2"/>
<dbReference type="EMBL" id="NQVE01000076">
    <property type="protein sequence ID" value="RAL49858.1"/>
    <property type="molecule type" value="Genomic_DNA"/>
</dbReference>
<evidence type="ECO:0000313" key="2">
    <source>
        <dbReference type="Proteomes" id="UP000249390"/>
    </source>
</evidence>